<evidence type="ECO:0000313" key="1">
    <source>
        <dbReference type="EMBL" id="GAA2785541.1"/>
    </source>
</evidence>
<protein>
    <submittedName>
        <fullName evidence="1">Uncharacterized protein</fullName>
    </submittedName>
</protein>
<keyword evidence="2" id="KW-1185">Reference proteome</keyword>
<dbReference type="RefSeq" id="WP_344679219.1">
    <property type="nucleotide sequence ID" value="NZ_BAAAUX010000011.1"/>
</dbReference>
<organism evidence="1 2">
    <name type="scientific">Saccharopolyspora taberi</name>
    <dbReference type="NCBI Taxonomy" id="60895"/>
    <lineage>
        <taxon>Bacteria</taxon>
        <taxon>Bacillati</taxon>
        <taxon>Actinomycetota</taxon>
        <taxon>Actinomycetes</taxon>
        <taxon>Pseudonocardiales</taxon>
        <taxon>Pseudonocardiaceae</taxon>
        <taxon>Saccharopolyspora</taxon>
    </lineage>
</organism>
<comment type="caution">
    <text evidence="1">The sequence shown here is derived from an EMBL/GenBank/DDBJ whole genome shotgun (WGS) entry which is preliminary data.</text>
</comment>
<evidence type="ECO:0000313" key="2">
    <source>
        <dbReference type="Proteomes" id="UP001500979"/>
    </source>
</evidence>
<sequence length="172" mass="19328">MDGSHVTFEDVARSLGETWTFIPWELKNLDYRDGVYRGLYHVQLDADLDEKAPHRPLLHGSTLFEISMYHTLASALFAYSQEHFPELSSAPKVSLAEAGRRFLITSVKLKFRKPIFDPEVTVDLTSDRIVGNFTKRGLVFFYATVRLAGGKHVSTIGGCFNLRDDLMATATA</sequence>
<gene>
    <name evidence="1" type="ORF">GCM10010470_19660</name>
</gene>
<name>A0ABN3V9Q7_9PSEU</name>
<dbReference type="EMBL" id="BAAAUX010000011">
    <property type="protein sequence ID" value="GAA2785541.1"/>
    <property type="molecule type" value="Genomic_DNA"/>
</dbReference>
<accession>A0ABN3V9Q7</accession>
<reference evidence="1 2" key="1">
    <citation type="journal article" date="2019" name="Int. J. Syst. Evol. Microbiol.">
        <title>The Global Catalogue of Microorganisms (GCM) 10K type strain sequencing project: providing services to taxonomists for standard genome sequencing and annotation.</title>
        <authorList>
            <consortium name="The Broad Institute Genomics Platform"/>
            <consortium name="The Broad Institute Genome Sequencing Center for Infectious Disease"/>
            <person name="Wu L."/>
            <person name="Ma J."/>
        </authorList>
    </citation>
    <scope>NUCLEOTIDE SEQUENCE [LARGE SCALE GENOMIC DNA]</scope>
    <source>
        <strain evidence="1 2">JCM 9383</strain>
    </source>
</reference>
<dbReference type="Proteomes" id="UP001500979">
    <property type="component" value="Unassembled WGS sequence"/>
</dbReference>
<proteinExistence type="predicted"/>